<dbReference type="PROSITE" id="PS00028">
    <property type="entry name" value="ZINC_FINGER_C2H2_1"/>
    <property type="match status" value="2"/>
</dbReference>
<keyword evidence="3" id="KW-0677">Repeat</keyword>
<protein>
    <submittedName>
        <fullName evidence="9">Pogo transposable element with ZNF domain</fullName>
    </submittedName>
</protein>
<name>A0AAE1LRM5_9NEOP</name>
<evidence type="ECO:0000256" key="2">
    <source>
        <dbReference type="ARBA" id="ARBA00022723"/>
    </source>
</evidence>
<evidence type="ECO:0000256" key="3">
    <source>
        <dbReference type="ARBA" id="ARBA00022737"/>
    </source>
</evidence>
<keyword evidence="4" id="KW-0863">Zinc-finger</keyword>
<feature type="region of interest" description="Disordered" evidence="7">
    <location>
        <begin position="1585"/>
        <end position="1699"/>
    </location>
</feature>
<evidence type="ECO:0000313" key="9">
    <source>
        <dbReference type="EMBL" id="KAK3927832.1"/>
    </source>
</evidence>
<evidence type="ECO:0000256" key="1">
    <source>
        <dbReference type="ARBA" id="ARBA00004123"/>
    </source>
</evidence>
<evidence type="ECO:0000313" key="10">
    <source>
        <dbReference type="Proteomes" id="UP001219518"/>
    </source>
</evidence>
<dbReference type="InterPro" id="IPR050888">
    <property type="entry name" value="ZnF_C2H2-type_TF"/>
</dbReference>
<dbReference type="PANTHER" id="PTHR24406">
    <property type="entry name" value="TRANSCRIPTIONAL REPRESSOR CTCFL-RELATED"/>
    <property type="match status" value="1"/>
</dbReference>
<accession>A0AAE1LRM5</accession>
<sequence length="1699" mass="189540">MPIEMGNKNNDSGADEHSECLTMDYWSEGLSDAQKTYYSKADREYNDIIAKLSEFISKENGAVIERGSDVVVLQGSTMNPSVSVLNNLGTPVSQPFSLPKGRVVTLQSQTPPPLQAVSSQQLVIQGGGVPSGGRVTARTGTPGTFQTPSPGTVHLVMDPRHGHTNMLIVQAQGNQLVQAPAPQSVQPSAPPSLPCIQSVQSVPPSTAAPDLGKSTTRTYQRNSAATTTMTTPSSQAKGLVSSASSASNISNSSTQKGPKPIKSKPPASTTTVSNIQSIPSNITKPTENNCIGGLAAGNPKRKSILEESKNSASGPDSKEVTFNKVSGKTFPSLVVLARPYLRVREMTQAKINQERGALDSKVKSVLMYGTSKFTEWLIQNGLVRGDQFCLVHRGTEGALKLKLGMYSEPTKFPFSGGYVWVSECCPQRFVSVFSGSIFEGAPHPPSVLLKLMYHWCCQTNVQNVIQWVKVDNFYVKNFFTHMRSICVAAVHENHETLGGPLKKVEVGVISLGTTSQDGNMRQVKVEVLGVMDTESKLIRLRAVEPFQDGERNFKRRFVKILEPLKHWVHPDSMILTDFTVDKGTLADMGFNNVHQSTIPDPPSPTNTMSNQNVMEYLRRIVPRMFQNTLSLLSRQIIQQFLDELVWRERWGHIPSLAFDTLVSHLAAQSKLDSGESLIVKLGKIAANPFRIWKYDHWKTDGVDSLPVETVPVLPSNTRSPKKPEEMIDDTSCPNIARAQKFVFTLDEDTEQRVKNALKLIDGSESIRKAIETYKVPRSVVLDRVKEILQPKQTEPGPGQPVFTDEEEEDIKDHLMTLYDWGYPFSRCDIRLVVKQYLDTCGRKELRFRDNCPPDMWIERFLSRHVIIRHRLCQNLPARTNPIDVSAIKQYVMNLSNVIQLVPPQNILNIMEIGLTGDPLKTMGVELRELRHPPGKRKVKSAASVMLACTAVGKVLPSYVVYEGKLGNTNEKVSGEFYTTKSGWFDEVAFGHWVESVLLPWAEGLEGKKVIIGDSLAQLFTLKSLALCMDKNISFVAMPCNVSGVLSPLDIVLCDKLRMQWRVQMRSWSTSHRDKYITIEDYPFQVEELLKSTVSPDTPQQLRKAFKVIGLYPFSSKNTMIALENGGVSLEPSKQKQNQSKKRKRIYIGTVENMGKCSVKRVEEKPVYKEVTTVDAKRPERDIDAASIIEAFRSSKDLIELDPYYYGTKPPSDELVKNEFKVADLTVKCPMCHHVVSDNLTLMKHIFGHTSIEEPTLEELSHVNLCRYCTRIHSSQEELENHVLKVHKNLSSQANVCLICAEEKADRENLIVHMHKTHDKMELPYICTMCHYRSSEQYKLVDHFYEVHAGGERVQCPFCLKCVAISNMGKKMAANTIFYMHHVKKHQAELTSRKCDKCALWFVHKGILKEHQANDHISCKDDKDIIPYQSSSGVCVMMPSPMSNDCLDVRASYDPEPQRDFYQSSIRGLITNLNGTLSRCVECGSSLDDHYLDSMLCSGCSFSTCCSVAMTKHRKVFHRADGANKIQVSIENLRNAMHCSCGFESRDGNILASHLAMCRFGNGVAYPPKPFSTELSIQKGPSSLLNSLGLMKNTPATESDNGHEYPRDRPLSRASNASSSSSYKRKRTAQDASFDSPQKDTSKVQNTEDDEFVRQQSNIDPTQISETDNTESNSQVSEAISSSEKLVHNNTNVSNGTEHM</sequence>
<reference evidence="9" key="1">
    <citation type="submission" date="2021-07" db="EMBL/GenBank/DDBJ databases">
        <authorList>
            <person name="Catto M.A."/>
            <person name="Jacobson A."/>
            <person name="Kennedy G."/>
            <person name="Labadie P."/>
            <person name="Hunt B.G."/>
            <person name="Srinivasan R."/>
        </authorList>
    </citation>
    <scope>NUCLEOTIDE SEQUENCE</scope>
    <source>
        <strain evidence="9">PL_HMW_Pooled</strain>
        <tissue evidence="9">Head</tissue>
    </source>
</reference>
<gene>
    <name evidence="9" type="ORF">KUF71_016117</name>
</gene>
<keyword evidence="10" id="KW-1185">Reference proteome</keyword>
<evidence type="ECO:0000256" key="5">
    <source>
        <dbReference type="ARBA" id="ARBA00022833"/>
    </source>
</evidence>
<dbReference type="Gene3D" id="3.30.160.60">
    <property type="entry name" value="Classic Zinc Finger"/>
    <property type="match status" value="1"/>
</dbReference>
<comment type="caution">
    <text evidence="9">The sequence shown here is derived from an EMBL/GenBank/DDBJ whole genome shotgun (WGS) entry which is preliminary data.</text>
</comment>
<feature type="compositionally biased region" description="Polar residues" evidence="7">
    <location>
        <begin position="195"/>
        <end position="204"/>
    </location>
</feature>
<comment type="subcellular location">
    <subcellularLocation>
        <location evidence="1">Nucleus</location>
    </subcellularLocation>
</comment>
<evidence type="ECO:0000256" key="4">
    <source>
        <dbReference type="ARBA" id="ARBA00022771"/>
    </source>
</evidence>
<dbReference type="GO" id="GO:0008270">
    <property type="term" value="F:zinc ion binding"/>
    <property type="evidence" value="ECO:0007669"/>
    <property type="project" value="UniProtKB-KW"/>
</dbReference>
<keyword evidence="6" id="KW-0539">Nucleus</keyword>
<feature type="compositionally biased region" description="Low complexity" evidence="7">
    <location>
        <begin position="1611"/>
        <end position="1621"/>
    </location>
</feature>
<feature type="compositionally biased region" description="Low complexity" evidence="7">
    <location>
        <begin position="223"/>
        <end position="253"/>
    </location>
</feature>
<dbReference type="EMBL" id="JAHWGI010001301">
    <property type="protein sequence ID" value="KAK3927832.1"/>
    <property type="molecule type" value="Genomic_DNA"/>
</dbReference>
<organism evidence="9 10">
    <name type="scientific">Frankliniella fusca</name>
    <dbReference type="NCBI Taxonomy" id="407009"/>
    <lineage>
        <taxon>Eukaryota</taxon>
        <taxon>Metazoa</taxon>
        <taxon>Ecdysozoa</taxon>
        <taxon>Arthropoda</taxon>
        <taxon>Hexapoda</taxon>
        <taxon>Insecta</taxon>
        <taxon>Pterygota</taxon>
        <taxon>Neoptera</taxon>
        <taxon>Paraneoptera</taxon>
        <taxon>Thysanoptera</taxon>
        <taxon>Terebrantia</taxon>
        <taxon>Thripoidea</taxon>
        <taxon>Thripidae</taxon>
        <taxon>Frankliniella</taxon>
    </lineage>
</organism>
<evidence type="ECO:0000259" key="8">
    <source>
        <dbReference type="PROSITE" id="PS00028"/>
    </source>
</evidence>
<dbReference type="GO" id="GO:0003677">
    <property type="term" value="F:DNA binding"/>
    <property type="evidence" value="ECO:0007669"/>
    <property type="project" value="UniProtKB-KW"/>
</dbReference>
<feature type="domain" description="C2H2-type" evidence="8">
    <location>
        <begin position="1228"/>
        <end position="1248"/>
    </location>
</feature>
<evidence type="ECO:0000256" key="6">
    <source>
        <dbReference type="ARBA" id="ARBA00023242"/>
    </source>
</evidence>
<keyword evidence="2" id="KW-0479">Metal-binding</keyword>
<dbReference type="Pfam" id="PF25429">
    <property type="entry name" value="zf-POGZ"/>
    <property type="match status" value="1"/>
</dbReference>
<dbReference type="Pfam" id="PF03184">
    <property type="entry name" value="DDE_1"/>
    <property type="match status" value="1"/>
</dbReference>
<dbReference type="GO" id="GO:0005634">
    <property type="term" value="C:nucleus"/>
    <property type="evidence" value="ECO:0007669"/>
    <property type="project" value="UniProtKB-SubCell"/>
</dbReference>
<keyword evidence="5" id="KW-0862">Zinc</keyword>
<feature type="compositionally biased region" description="Polar residues" evidence="7">
    <location>
        <begin position="1653"/>
        <end position="1699"/>
    </location>
</feature>
<dbReference type="InterPro" id="IPR057618">
    <property type="entry name" value="Znf_POGZ/Z280C-D-like"/>
</dbReference>
<feature type="region of interest" description="Disordered" evidence="7">
    <location>
        <begin position="178"/>
        <end position="295"/>
    </location>
</feature>
<feature type="compositionally biased region" description="Polar residues" evidence="7">
    <location>
        <begin position="266"/>
        <end position="289"/>
    </location>
</feature>
<dbReference type="Proteomes" id="UP001219518">
    <property type="component" value="Unassembled WGS sequence"/>
</dbReference>
<evidence type="ECO:0000256" key="7">
    <source>
        <dbReference type="SAM" id="MobiDB-lite"/>
    </source>
</evidence>
<dbReference type="SMART" id="SM00355">
    <property type="entry name" value="ZnF_C2H2"/>
    <property type="match status" value="7"/>
</dbReference>
<reference evidence="9" key="2">
    <citation type="journal article" date="2023" name="BMC Genomics">
        <title>Pest status, molecular evolution, and epigenetic factors derived from the genome assembly of Frankliniella fusca, a thysanopteran phytovirus vector.</title>
        <authorList>
            <person name="Catto M.A."/>
            <person name="Labadie P.E."/>
            <person name="Jacobson A.L."/>
            <person name="Kennedy G.G."/>
            <person name="Srinivasan R."/>
            <person name="Hunt B.G."/>
        </authorList>
    </citation>
    <scope>NUCLEOTIDE SEQUENCE</scope>
    <source>
        <strain evidence="9">PL_HMW_Pooled</strain>
    </source>
</reference>
<feature type="compositionally biased region" description="Polar residues" evidence="7">
    <location>
        <begin position="213"/>
        <end position="222"/>
    </location>
</feature>
<proteinExistence type="predicted"/>
<feature type="compositionally biased region" description="Basic and acidic residues" evidence="7">
    <location>
        <begin position="1599"/>
        <end position="1610"/>
    </location>
</feature>
<feature type="domain" description="C2H2-type" evidence="8">
    <location>
        <begin position="1394"/>
        <end position="1415"/>
    </location>
</feature>
<dbReference type="InterPro" id="IPR004875">
    <property type="entry name" value="DDE_SF_endonuclease_dom"/>
</dbReference>
<dbReference type="InterPro" id="IPR013087">
    <property type="entry name" value="Znf_C2H2_type"/>
</dbReference>
<feature type="compositionally biased region" description="Low complexity" evidence="7">
    <location>
        <begin position="178"/>
        <end position="187"/>
    </location>
</feature>